<dbReference type="OrthoDB" id="7488946at2759"/>
<gene>
    <name evidence="1" type="ORF">Bhyg_17202</name>
</gene>
<dbReference type="Proteomes" id="UP001151699">
    <property type="component" value="Unassembled WGS sequence"/>
</dbReference>
<dbReference type="AlphaFoldDB" id="A0A9Q0RTX2"/>
<organism evidence="1 2">
    <name type="scientific">Pseudolycoriella hygida</name>
    <dbReference type="NCBI Taxonomy" id="35572"/>
    <lineage>
        <taxon>Eukaryota</taxon>
        <taxon>Metazoa</taxon>
        <taxon>Ecdysozoa</taxon>
        <taxon>Arthropoda</taxon>
        <taxon>Hexapoda</taxon>
        <taxon>Insecta</taxon>
        <taxon>Pterygota</taxon>
        <taxon>Neoptera</taxon>
        <taxon>Endopterygota</taxon>
        <taxon>Diptera</taxon>
        <taxon>Nematocera</taxon>
        <taxon>Sciaroidea</taxon>
        <taxon>Sciaridae</taxon>
        <taxon>Pseudolycoriella</taxon>
    </lineage>
</organism>
<keyword evidence="2" id="KW-1185">Reference proteome</keyword>
<evidence type="ECO:0000313" key="1">
    <source>
        <dbReference type="EMBL" id="KAJ6620943.1"/>
    </source>
</evidence>
<reference evidence="1" key="1">
    <citation type="submission" date="2022-07" db="EMBL/GenBank/DDBJ databases">
        <authorList>
            <person name="Trinca V."/>
            <person name="Uliana J.V.C."/>
            <person name="Torres T.T."/>
            <person name="Ward R.J."/>
            <person name="Monesi N."/>
        </authorList>
    </citation>
    <scope>NUCLEOTIDE SEQUENCE</scope>
    <source>
        <strain evidence="1">HSMRA1968</strain>
        <tissue evidence="1">Whole embryos</tissue>
    </source>
</reference>
<protein>
    <submittedName>
        <fullName evidence="1">Uncharacterized protein</fullName>
    </submittedName>
</protein>
<comment type="caution">
    <text evidence="1">The sequence shown here is derived from an EMBL/GenBank/DDBJ whole genome shotgun (WGS) entry which is preliminary data.</text>
</comment>
<feature type="non-terminal residue" evidence="1">
    <location>
        <position position="1"/>
    </location>
</feature>
<evidence type="ECO:0000313" key="2">
    <source>
        <dbReference type="Proteomes" id="UP001151699"/>
    </source>
</evidence>
<dbReference type="EMBL" id="WJQU01003945">
    <property type="protein sequence ID" value="KAJ6620943.1"/>
    <property type="molecule type" value="Genomic_DNA"/>
</dbReference>
<name>A0A9Q0RTX2_9DIPT</name>
<accession>A0A9Q0RTX2</accession>
<proteinExistence type="predicted"/>
<sequence>MRQHWQSNNITPPKSELGFALWIRTYLFVSPNLNIDRYEFCESQNKTCGFNVDTLMK</sequence>